<accession>A0ABX7BAQ6</accession>
<dbReference type="Proteomes" id="UP000595197">
    <property type="component" value="Chromosome"/>
</dbReference>
<sequence length="112" mass="10829">MIRITNAPALAALIALSIVTGSLPAGPALAQQRGGVEIGGNATVIGLANNAVNAATGFLAKADQNIGAVKGDVNIKGNATVIGLANNAVNAATGFLSNACQSVGVVSSESDC</sequence>
<reference evidence="2" key="1">
    <citation type="submission" date="2021-02" db="EMBL/GenBank/DDBJ databases">
        <title>Skermanella TT6 skin isolate.</title>
        <authorList>
            <person name="Lee K."/>
            <person name="Ganzorig M."/>
        </authorList>
    </citation>
    <scope>NUCLEOTIDE SEQUENCE</scope>
    <source>
        <strain evidence="2">TT6</strain>
    </source>
</reference>
<evidence type="ECO:0000313" key="2">
    <source>
        <dbReference type="EMBL" id="QQP91476.1"/>
    </source>
</evidence>
<dbReference type="EMBL" id="CP067420">
    <property type="protein sequence ID" value="QQP91476.1"/>
    <property type="molecule type" value="Genomic_DNA"/>
</dbReference>
<proteinExistence type="predicted"/>
<feature type="signal peptide" evidence="1">
    <location>
        <begin position="1"/>
        <end position="30"/>
    </location>
</feature>
<dbReference type="RefSeq" id="WP_201079437.1">
    <property type="nucleotide sequence ID" value="NZ_CP067420.1"/>
</dbReference>
<evidence type="ECO:0000313" key="3">
    <source>
        <dbReference type="Proteomes" id="UP000595197"/>
    </source>
</evidence>
<evidence type="ECO:0000256" key="1">
    <source>
        <dbReference type="SAM" id="SignalP"/>
    </source>
</evidence>
<gene>
    <name evidence="2" type="ORF">IGS68_09840</name>
</gene>
<protein>
    <submittedName>
        <fullName evidence="2">Uncharacterized protein</fullName>
    </submittedName>
</protein>
<keyword evidence="3" id="KW-1185">Reference proteome</keyword>
<name>A0ABX7BAQ6_9PROT</name>
<feature type="chain" id="PRO_5047427307" evidence="1">
    <location>
        <begin position="31"/>
        <end position="112"/>
    </location>
</feature>
<organism evidence="2 3">
    <name type="scientific">Skermanella cutis</name>
    <dbReference type="NCBI Taxonomy" id="2775420"/>
    <lineage>
        <taxon>Bacteria</taxon>
        <taxon>Pseudomonadati</taxon>
        <taxon>Pseudomonadota</taxon>
        <taxon>Alphaproteobacteria</taxon>
        <taxon>Rhodospirillales</taxon>
        <taxon>Azospirillaceae</taxon>
        <taxon>Skermanella</taxon>
    </lineage>
</organism>
<keyword evidence="1" id="KW-0732">Signal</keyword>